<sequence length="402" mass="47352">MATRRFDEDPPIVLVNFWWFLFFYYGSYNVIALWLITRIFRMYSLNWWSPGWSGKTAGAACWLVSMAGGAIVHVFLPHLEKFTITWVLLTFLTLTIPLMSAFAVIRGENRNVYRHSLTLTQQTFQVTGSTEPRIPASYVRFLWFCFVLVMMWSTTVAGGFYAWTYLSTLPHTGMEAFVYVYSWVGIVYALDFICETIVEDKIRSHPLCTVFRLYFYLLYFIFYRNLFARLRNVEQFALIQVASSIWVSIFYPLRMTPKAHRFLQKWFGMTRDYDDYQKMLGQLFYTRTIAENVTMLGFLCWMNAIRAGPNAPVYPYYQFEGYPDDPYTYELTMICSVGIWISELTTAYVTRGLFKAYFRHSITREAVTDMQRYPDTVLTMILVSVHVMQSMLLALFQLDFKH</sequence>
<feature type="transmembrane region" description="Helical" evidence="1">
    <location>
        <begin position="57"/>
        <end position="76"/>
    </location>
</feature>
<evidence type="ECO:0000313" key="3">
    <source>
        <dbReference type="Proteomes" id="UP000278143"/>
    </source>
</evidence>
<dbReference type="InterPro" id="IPR039966">
    <property type="entry name" value="C553.12c"/>
</dbReference>
<dbReference type="PANTHER" id="PTHR40467">
    <property type="match status" value="1"/>
</dbReference>
<feature type="transmembrane region" description="Helical" evidence="1">
    <location>
        <begin position="141"/>
        <end position="164"/>
    </location>
</feature>
<organism evidence="2 3">
    <name type="scientific">Syncephalis pseudoplumigaleata</name>
    <dbReference type="NCBI Taxonomy" id="1712513"/>
    <lineage>
        <taxon>Eukaryota</taxon>
        <taxon>Fungi</taxon>
        <taxon>Fungi incertae sedis</taxon>
        <taxon>Zoopagomycota</taxon>
        <taxon>Zoopagomycotina</taxon>
        <taxon>Zoopagomycetes</taxon>
        <taxon>Zoopagales</taxon>
        <taxon>Piptocephalidaceae</taxon>
        <taxon>Syncephalis</taxon>
    </lineage>
</organism>
<dbReference type="OrthoDB" id="5541877at2759"/>
<feature type="transmembrane region" description="Helical" evidence="1">
    <location>
        <begin position="82"/>
        <end position="105"/>
    </location>
</feature>
<gene>
    <name evidence="2" type="ORF">SYNPS1DRAFT_12107</name>
</gene>
<keyword evidence="1" id="KW-0472">Membrane</keyword>
<protein>
    <submittedName>
        <fullName evidence="2">Uncharacterized protein</fullName>
    </submittedName>
</protein>
<keyword evidence="1" id="KW-0812">Transmembrane</keyword>
<dbReference type="AlphaFoldDB" id="A0A4P9Z5S1"/>
<evidence type="ECO:0000313" key="2">
    <source>
        <dbReference type="EMBL" id="RKP27818.1"/>
    </source>
</evidence>
<feature type="transmembrane region" description="Helical" evidence="1">
    <location>
        <begin position="235"/>
        <end position="253"/>
    </location>
</feature>
<keyword evidence="1" id="KW-1133">Transmembrane helix</keyword>
<evidence type="ECO:0000256" key="1">
    <source>
        <dbReference type="SAM" id="Phobius"/>
    </source>
</evidence>
<name>A0A4P9Z5S1_9FUNG</name>
<feature type="transmembrane region" description="Helical" evidence="1">
    <location>
        <begin position="176"/>
        <end position="194"/>
    </location>
</feature>
<dbReference type="Proteomes" id="UP000278143">
    <property type="component" value="Unassembled WGS sequence"/>
</dbReference>
<dbReference type="EMBL" id="KZ989148">
    <property type="protein sequence ID" value="RKP27818.1"/>
    <property type="molecule type" value="Genomic_DNA"/>
</dbReference>
<reference evidence="3" key="1">
    <citation type="journal article" date="2018" name="Nat. Microbiol.">
        <title>Leveraging single-cell genomics to expand the fungal tree of life.</title>
        <authorList>
            <person name="Ahrendt S.R."/>
            <person name="Quandt C.A."/>
            <person name="Ciobanu D."/>
            <person name="Clum A."/>
            <person name="Salamov A."/>
            <person name="Andreopoulos B."/>
            <person name="Cheng J.F."/>
            <person name="Woyke T."/>
            <person name="Pelin A."/>
            <person name="Henrissat B."/>
            <person name="Reynolds N.K."/>
            <person name="Benny G.L."/>
            <person name="Smith M.E."/>
            <person name="James T.Y."/>
            <person name="Grigoriev I.V."/>
        </authorList>
    </citation>
    <scope>NUCLEOTIDE SEQUENCE [LARGE SCALE GENOMIC DNA]</scope>
    <source>
        <strain evidence="3">Benny S71-1</strain>
    </source>
</reference>
<feature type="transmembrane region" description="Helical" evidence="1">
    <location>
        <begin position="377"/>
        <end position="398"/>
    </location>
</feature>
<proteinExistence type="predicted"/>
<dbReference type="PANTHER" id="PTHR40467:SF1">
    <property type="match status" value="1"/>
</dbReference>
<feature type="transmembrane region" description="Helical" evidence="1">
    <location>
        <begin position="17"/>
        <end position="36"/>
    </location>
</feature>
<keyword evidence="3" id="KW-1185">Reference proteome</keyword>
<feature type="transmembrane region" description="Helical" evidence="1">
    <location>
        <begin position="206"/>
        <end position="223"/>
    </location>
</feature>
<accession>A0A4P9Z5S1</accession>